<sequence length="135" mass="15764">MQVPIWLDVCNTCGISRIIRNINLYAYSGKDEVAAFTQIQRNGNGEKAIPFGDDESYTLVIPENSARRFDLYFMLHEQELPPDKKTFDELILTYFDEKNNIQAFHFVKPSQCWVEGALKTEKHWIPLDKKCLYAR</sequence>
<evidence type="ECO:0000313" key="1">
    <source>
        <dbReference type="EMBL" id="MPN29568.1"/>
    </source>
</evidence>
<gene>
    <name evidence="1" type="ORF">SDC9_177021</name>
</gene>
<dbReference type="EMBL" id="VSSQ01080324">
    <property type="protein sequence ID" value="MPN29568.1"/>
    <property type="molecule type" value="Genomic_DNA"/>
</dbReference>
<proteinExistence type="predicted"/>
<comment type="caution">
    <text evidence="1">The sequence shown here is derived from an EMBL/GenBank/DDBJ whole genome shotgun (WGS) entry which is preliminary data.</text>
</comment>
<name>A0A645GRT1_9ZZZZ</name>
<dbReference type="AlphaFoldDB" id="A0A645GRT1"/>
<organism evidence="1">
    <name type="scientific">bioreactor metagenome</name>
    <dbReference type="NCBI Taxonomy" id="1076179"/>
    <lineage>
        <taxon>unclassified sequences</taxon>
        <taxon>metagenomes</taxon>
        <taxon>ecological metagenomes</taxon>
    </lineage>
</organism>
<reference evidence="1" key="1">
    <citation type="submission" date="2019-08" db="EMBL/GenBank/DDBJ databases">
        <authorList>
            <person name="Kucharzyk K."/>
            <person name="Murdoch R.W."/>
            <person name="Higgins S."/>
            <person name="Loffler F."/>
        </authorList>
    </citation>
    <scope>NUCLEOTIDE SEQUENCE</scope>
</reference>
<accession>A0A645GRT1</accession>
<protein>
    <submittedName>
        <fullName evidence="1">Uncharacterized protein</fullName>
    </submittedName>
</protein>